<proteinExistence type="predicted"/>
<protein>
    <submittedName>
        <fullName evidence="1">Uncharacterized protein</fullName>
    </submittedName>
</protein>
<dbReference type="EMBL" id="KZ819360">
    <property type="protein sequence ID" value="PWN44562.1"/>
    <property type="molecule type" value="Genomic_DNA"/>
</dbReference>
<dbReference type="Proteomes" id="UP000245783">
    <property type="component" value="Unassembled WGS sequence"/>
</dbReference>
<keyword evidence="2" id="KW-1185">Reference proteome</keyword>
<name>A0A316W4D5_9BASI</name>
<accession>A0A316W4D5</accession>
<dbReference type="AlphaFoldDB" id="A0A316W4D5"/>
<organism evidence="1 2">
    <name type="scientific">Ceraceosorus guamensis</name>
    <dbReference type="NCBI Taxonomy" id="1522189"/>
    <lineage>
        <taxon>Eukaryota</taxon>
        <taxon>Fungi</taxon>
        <taxon>Dikarya</taxon>
        <taxon>Basidiomycota</taxon>
        <taxon>Ustilaginomycotina</taxon>
        <taxon>Exobasidiomycetes</taxon>
        <taxon>Ceraceosorales</taxon>
        <taxon>Ceraceosoraceae</taxon>
        <taxon>Ceraceosorus</taxon>
    </lineage>
</organism>
<gene>
    <name evidence="1" type="ORF">IE81DRAFT_10696</name>
</gene>
<evidence type="ECO:0000313" key="2">
    <source>
        <dbReference type="Proteomes" id="UP000245783"/>
    </source>
</evidence>
<reference evidence="1 2" key="1">
    <citation type="journal article" date="2018" name="Mol. Biol. Evol.">
        <title>Broad Genomic Sampling Reveals a Smut Pathogenic Ancestry of the Fungal Clade Ustilaginomycotina.</title>
        <authorList>
            <person name="Kijpornyongpan T."/>
            <person name="Mondo S.J."/>
            <person name="Barry K."/>
            <person name="Sandor L."/>
            <person name="Lee J."/>
            <person name="Lipzen A."/>
            <person name="Pangilinan J."/>
            <person name="LaButti K."/>
            <person name="Hainaut M."/>
            <person name="Henrissat B."/>
            <person name="Grigoriev I.V."/>
            <person name="Spatafora J.W."/>
            <person name="Aime M.C."/>
        </authorList>
    </citation>
    <scope>NUCLEOTIDE SEQUENCE [LARGE SCALE GENOMIC DNA]</scope>
    <source>
        <strain evidence="1 2">MCA 4658</strain>
    </source>
</reference>
<evidence type="ECO:0000313" key="1">
    <source>
        <dbReference type="EMBL" id="PWN44562.1"/>
    </source>
</evidence>
<dbReference type="GeneID" id="37031921"/>
<sequence length="158" mass="18165">MMWEHMAVATLYADPDGANLKTQQTLQPRSYKSLTSELSVIDQATIRSHRLHGDLSSLGFQRCRCSTRFRHTGPPRPSHDCYHETSDIDHAQSCTRTHIFKAGFFNNTLLSPQPMTFAIIYRYDDFPPDTIEWVSLHSAFARPSCLLCTHLHHSYQEL</sequence>
<dbReference type="InParanoid" id="A0A316W4D5"/>
<dbReference type="RefSeq" id="XP_025371722.1">
    <property type="nucleotide sequence ID" value="XM_025510051.1"/>
</dbReference>